<evidence type="ECO:0000313" key="3">
    <source>
        <dbReference type="Proteomes" id="UP001341840"/>
    </source>
</evidence>
<feature type="compositionally biased region" description="Basic and acidic residues" evidence="1">
    <location>
        <begin position="83"/>
        <end position="99"/>
    </location>
</feature>
<proteinExistence type="predicted"/>
<sequence length="117" mass="12492">MPPLPPDLRRHPRAVSHCVIGCHGIARQTRVVMLSHSSPPQNRRSPPSSLSPTQEPKLAAFALSYSRHEARTASAHPGSSIKTDGERGTRGERGVRGDGNEGENPPMAGNEVGDGEQ</sequence>
<reference evidence="2 3" key="1">
    <citation type="journal article" date="2023" name="Plants (Basel)">
        <title>Bridging the Gap: Combining Genomics and Transcriptomics Approaches to Understand Stylosanthes scabra, an Orphan Legume from the Brazilian Caatinga.</title>
        <authorList>
            <person name="Ferreira-Neto J.R.C."/>
            <person name="da Silva M.D."/>
            <person name="Binneck E."/>
            <person name="de Melo N.F."/>
            <person name="da Silva R.H."/>
            <person name="de Melo A.L.T.M."/>
            <person name="Pandolfi V."/>
            <person name="Bustamante F.O."/>
            <person name="Brasileiro-Vidal A.C."/>
            <person name="Benko-Iseppon A.M."/>
        </authorList>
    </citation>
    <scope>NUCLEOTIDE SEQUENCE [LARGE SCALE GENOMIC DNA]</scope>
    <source>
        <tissue evidence="2">Leaves</tissue>
    </source>
</reference>
<keyword evidence="3" id="KW-1185">Reference proteome</keyword>
<dbReference type="Proteomes" id="UP001341840">
    <property type="component" value="Unassembled WGS sequence"/>
</dbReference>
<accession>A0ABU6YE24</accession>
<feature type="compositionally biased region" description="Low complexity" evidence="1">
    <location>
        <begin position="35"/>
        <end position="52"/>
    </location>
</feature>
<protein>
    <submittedName>
        <fullName evidence="2">Uncharacterized protein</fullName>
    </submittedName>
</protein>
<organism evidence="2 3">
    <name type="scientific">Stylosanthes scabra</name>
    <dbReference type="NCBI Taxonomy" id="79078"/>
    <lineage>
        <taxon>Eukaryota</taxon>
        <taxon>Viridiplantae</taxon>
        <taxon>Streptophyta</taxon>
        <taxon>Embryophyta</taxon>
        <taxon>Tracheophyta</taxon>
        <taxon>Spermatophyta</taxon>
        <taxon>Magnoliopsida</taxon>
        <taxon>eudicotyledons</taxon>
        <taxon>Gunneridae</taxon>
        <taxon>Pentapetalae</taxon>
        <taxon>rosids</taxon>
        <taxon>fabids</taxon>
        <taxon>Fabales</taxon>
        <taxon>Fabaceae</taxon>
        <taxon>Papilionoideae</taxon>
        <taxon>50 kb inversion clade</taxon>
        <taxon>dalbergioids sensu lato</taxon>
        <taxon>Dalbergieae</taxon>
        <taxon>Pterocarpus clade</taxon>
        <taxon>Stylosanthes</taxon>
    </lineage>
</organism>
<name>A0ABU6YE24_9FABA</name>
<dbReference type="EMBL" id="JASCZI010241898">
    <property type="protein sequence ID" value="MED6208162.1"/>
    <property type="molecule type" value="Genomic_DNA"/>
</dbReference>
<feature type="region of interest" description="Disordered" evidence="1">
    <location>
        <begin position="34"/>
        <end position="117"/>
    </location>
</feature>
<gene>
    <name evidence="2" type="ORF">PIB30_042562</name>
</gene>
<evidence type="ECO:0000313" key="2">
    <source>
        <dbReference type="EMBL" id="MED6208162.1"/>
    </source>
</evidence>
<comment type="caution">
    <text evidence="2">The sequence shown here is derived from an EMBL/GenBank/DDBJ whole genome shotgun (WGS) entry which is preliminary data.</text>
</comment>
<evidence type="ECO:0000256" key="1">
    <source>
        <dbReference type="SAM" id="MobiDB-lite"/>
    </source>
</evidence>